<protein>
    <submittedName>
        <fullName evidence="1">Uncharacterized protein</fullName>
    </submittedName>
</protein>
<evidence type="ECO:0000313" key="1">
    <source>
        <dbReference type="EMBL" id="CAB4121005.1"/>
    </source>
</evidence>
<dbReference type="EMBL" id="LR796141">
    <property type="protein sequence ID" value="CAB4121005.1"/>
    <property type="molecule type" value="Genomic_DNA"/>
</dbReference>
<reference evidence="1" key="1">
    <citation type="submission" date="2020-04" db="EMBL/GenBank/DDBJ databases">
        <authorList>
            <person name="Chiriac C."/>
            <person name="Salcher M."/>
            <person name="Ghai R."/>
            <person name="Kavagutti S V."/>
        </authorList>
    </citation>
    <scope>NUCLEOTIDE SEQUENCE</scope>
</reference>
<sequence length="282" mass="30354">MNEANASADAGNAGTAGATLTAAPVAPAVAAPSWLEGADEVTVGYVQNKGWQEPKQVLEGYRNLEKLLGADKAGNAVVLPKEGATPEEMSAFFNRLGRPEKADGYKINVPDGYGDKEFATAAAAKFHELGLTSKQGEELSNWWNQNVGGKIEQTQAQQQQQFAQDNEALTKEWGAAYQQNVMAAQKAVQGLGLDAGMIDKISSAIGHKATMELFNKVGTRVLEDKFVGGENNTAFGDVMTPGQAQAELSMLKQDKTFVSQYLSKNKDAVEKMQRLMKFAYPE</sequence>
<name>A0A6J5KHK0_9CAUD</name>
<gene>
    <name evidence="1" type="ORF">UFOVP7_3</name>
</gene>
<proteinExistence type="predicted"/>
<organism evidence="1">
    <name type="scientific">uncultured Caudovirales phage</name>
    <dbReference type="NCBI Taxonomy" id="2100421"/>
    <lineage>
        <taxon>Viruses</taxon>
        <taxon>Duplodnaviria</taxon>
        <taxon>Heunggongvirae</taxon>
        <taxon>Uroviricota</taxon>
        <taxon>Caudoviricetes</taxon>
        <taxon>Peduoviridae</taxon>
        <taxon>Maltschvirus</taxon>
        <taxon>Maltschvirus maltsch</taxon>
    </lineage>
</organism>
<accession>A0A6J5KHK0</accession>